<proteinExistence type="predicted"/>
<dbReference type="GO" id="GO:0016787">
    <property type="term" value="F:hydrolase activity"/>
    <property type="evidence" value="ECO:0007669"/>
    <property type="project" value="UniProtKB-KW"/>
</dbReference>
<protein>
    <submittedName>
        <fullName evidence="1">Alpha/beta hydrolase</fullName>
    </submittedName>
</protein>
<dbReference type="PANTHER" id="PTHR36513">
    <property type="entry name" value="ABC TRANSMEMBRANE TYPE-1 DOMAIN-CONTAINING PROTEIN"/>
    <property type="match status" value="1"/>
</dbReference>
<sequence length="389" mass="40810">MALIAGLAALALAGCAGGPPETGALVPLSAAAPTNAGRPVPILVATTRQETAAADKPGEMFSGERAQKLGFAAVTVAIPPTHKPGKIEWPQVAPGDPARNFVTLERNYLTEGGFKAALHRSASSRAVGARDVLLFIHGYNNRFDEAVYRYAQIVHDSGFAGTPVLFTWASRGSLLGYGYDEDSATAARDRLEETLRILAADPAVARINVLAHSMGNWVTLEALRQAKIAGHPTFNGKLGDVIMAAPDVDVDVFKSQMRRLGKPAKPFYLMISKDDRALAMSSRLRAGKTRLGEYDDSATLSELGIIAFDLTKVDSSDPTGHGKFAQAPQIVQLIGARLNAGDQLNDKGPTLGDRLITLGSSFGGTVMNAADLVISAPGDVLGGVGGALK</sequence>
<dbReference type="Pfam" id="PF05990">
    <property type="entry name" value="DUF900"/>
    <property type="match status" value="1"/>
</dbReference>
<comment type="caution">
    <text evidence="1">The sequence shown here is derived from an EMBL/GenBank/DDBJ whole genome shotgun (WGS) entry which is preliminary data.</text>
</comment>
<organism evidence="1 2">
    <name type="scientific">Chelatococcus albus</name>
    <dbReference type="NCBI Taxonomy" id="3047466"/>
    <lineage>
        <taxon>Bacteria</taxon>
        <taxon>Pseudomonadati</taxon>
        <taxon>Pseudomonadota</taxon>
        <taxon>Alphaproteobacteria</taxon>
        <taxon>Hyphomicrobiales</taxon>
        <taxon>Chelatococcaceae</taxon>
        <taxon>Chelatococcus</taxon>
    </lineage>
</organism>
<dbReference type="Gene3D" id="3.40.50.1820">
    <property type="entry name" value="alpha/beta hydrolase"/>
    <property type="match status" value="1"/>
</dbReference>
<keyword evidence="1" id="KW-0378">Hydrolase</keyword>
<keyword evidence="2" id="KW-1185">Reference proteome</keyword>
<evidence type="ECO:0000313" key="1">
    <source>
        <dbReference type="EMBL" id="MDJ1159428.1"/>
    </source>
</evidence>
<dbReference type="RefSeq" id="WP_283741426.1">
    <property type="nucleotide sequence ID" value="NZ_JASJEV010000009.1"/>
</dbReference>
<dbReference type="SUPFAM" id="SSF53474">
    <property type="entry name" value="alpha/beta-Hydrolases"/>
    <property type="match status" value="1"/>
</dbReference>
<accession>A0ABT7AJ91</accession>
<name>A0ABT7AJ91_9HYPH</name>
<dbReference type="PANTHER" id="PTHR36513:SF1">
    <property type="entry name" value="TRANSMEMBRANE PROTEIN"/>
    <property type="match status" value="1"/>
</dbReference>
<reference evidence="1 2" key="1">
    <citation type="submission" date="2023-05" db="EMBL/GenBank/DDBJ databases">
        <title>Chelatococcus sp. nov., a moderately thermophilic bacterium isolated from hot spring microbial mat.</title>
        <authorList>
            <person name="Hu C.-J."/>
            <person name="Li W.-J."/>
        </authorList>
    </citation>
    <scope>NUCLEOTIDE SEQUENCE [LARGE SCALE GENOMIC DNA]</scope>
    <source>
        <strain evidence="1 2">SYSU G07232</strain>
    </source>
</reference>
<dbReference type="InterPro" id="IPR014586">
    <property type="entry name" value="UCP033909"/>
</dbReference>
<dbReference type="InterPro" id="IPR010297">
    <property type="entry name" value="DUF900_hydrolase"/>
</dbReference>
<dbReference type="Proteomes" id="UP001321492">
    <property type="component" value="Unassembled WGS sequence"/>
</dbReference>
<gene>
    <name evidence="1" type="ORF">QNA08_14410</name>
</gene>
<dbReference type="PIRSF" id="PIRSF033909">
    <property type="entry name" value="UCP033909"/>
    <property type="match status" value="1"/>
</dbReference>
<dbReference type="EMBL" id="JASJEV010000009">
    <property type="protein sequence ID" value="MDJ1159428.1"/>
    <property type="molecule type" value="Genomic_DNA"/>
</dbReference>
<dbReference type="InterPro" id="IPR029058">
    <property type="entry name" value="AB_hydrolase_fold"/>
</dbReference>
<evidence type="ECO:0000313" key="2">
    <source>
        <dbReference type="Proteomes" id="UP001321492"/>
    </source>
</evidence>